<dbReference type="Gene3D" id="3.40.50.300">
    <property type="entry name" value="P-loop containing nucleotide triphosphate hydrolases"/>
    <property type="match status" value="1"/>
</dbReference>
<organism evidence="2 3">
    <name type="scientific">Bradyrhizobium zhengyangense</name>
    <dbReference type="NCBI Taxonomy" id="2911009"/>
    <lineage>
        <taxon>Bacteria</taxon>
        <taxon>Pseudomonadati</taxon>
        <taxon>Pseudomonadota</taxon>
        <taxon>Alphaproteobacteria</taxon>
        <taxon>Hyphomicrobiales</taxon>
        <taxon>Nitrobacteraceae</taxon>
        <taxon>Bradyrhizobium</taxon>
    </lineage>
</organism>
<keyword evidence="2" id="KW-0547">Nucleotide-binding</keyword>
<dbReference type="Proteomes" id="UP001139012">
    <property type="component" value="Unassembled WGS sequence"/>
</dbReference>
<dbReference type="GO" id="GO:0005524">
    <property type="term" value="F:ATP binding"/>
    <property type="evidence" value="ECO:0007669"/>
    <property type="project" value="UniProtKB-KW"/>
</dbReference>
<comment type="caution">
    <text evidence="2">The sequence shown here is derived from an EMBL/GenBank/DDBJ whole genome shotgun (WGS) entry which is preliminary data.</text>
</comment>
<dbReference type="RefSeq" id="WP_237868990.1">
    <property type="nucleotide sequence ID" value="NZ_JAKLUA010000001.1"/>
</dbReference>
<keyword evidence="2" id="KW-0067">ATP-binding</keyword>
<dbReference type="SUPFAM" id="SSF52540">
    <property type="entry name" value="P-loop containing nucleoside triphosphate hydrolases"/>
    <property type="match status" value="1"/>
</dbReference>
<protein>
    <submittedName>
        <fullName evidence="2">ATP-binding protein</fullName>
    </submittedName>
</protein>
<feature type="domain" description="ORC1/DEAH AAA+ ATPase" evidence="1">
    <location>
        <begin position="52"/>
        <end position="191"/>
    </location>
</feature>
<dbReference type="Pfam" id="PF13401">
    <property type="entry name" value="AAA_22"/>
    <property type="match status" value="1"/>
</dbReference>
<name>A0ABS9LFI9_9BRAD</name>
<dbReference type="InterPro" id="IPR049945">
    <property type="entry name" value="AAA_22"/>
</dbReference>
<evidence type="ECO:0000259" key="1">
    <source>
        <dbReference type="Pfam" id="PF13401"/>
    </source>
</evidence>
<reference evidence="2" key="1">
    <citation type="submission" date="2022-01" db="EMBL/GenBank/DDBJ databases">
        <title>Genome sequnece data of strain Bradyrhizobium sp. nov.</title>
        <authorList>
            <person name="Zhang J."/>
        </authorList>
    </citation>
    <scope>NUCLEOTIDE SEQUENCE</scope>
    <source>
        <strain evidence="2">WYCCWR 12774</strain>
    </source>
</reference>
<evidence type="ECO:0000313" key="2">
    <source>
        <dbReference type="EMBL" id="MCG2665769.1"/>
    </source>
</evidence>
<gene>
    <name evidence="2" type="ORF">L6637_02330</name>
</gene>
<dbReference type="EMBL" id="JAKLUA010000001">
    <property type="protein sequence ID" value="MCG2665769.1"/>
    <property type="molecule type" value="Genomic_DNA"/>
</dbReference>
<accession>A0ABS9LFI9</accession>
<dbReference type="InterPro" id="IPR027417">
    <property type="entry name" value="P-loop_NTPase"/>
</dbReference>
<sequence>MDSSYQNILSSPLLAAKRRSIREIFVEHPQAKETRDMLRLSLGSARDDGENASAYVIGWSRCGKSEIVKRLLREQTGKKISKAKVQLLSGNGKRFIYADLTGGATPRTLARLINDKIFNDRSSLRLGEDEGVGALIENVNDNGIDGVFLDEAQNMADDRKGIVKLGRLILSFENQCNAPLCVIGAPALENMRDEVDATQQRSGGFKKLEPLGFNTEEHEAFVGTFSDRLPYRKNWFTENEDDPRTMRSTFYAQRGRPGRHALLVDAATVHAFIRTGGTEPDELTKADIAAGFDRVFRNEKIMLGLNPFRDENYDQLPEAVFTAKHDTDLHS</sequence>
<proteinExistence type="predicted"/>
<evidence type="ECO:0000313" key="3">
    <source>
        <dbReference type="Proteomes" id="UP001139012"/>
    </source>
</evidence>
<keyword evidence="3" id="KW-1185">Reference proteome</keyword>